<keyword evidence="4" id="KW-0472">Membrane</keyword>
<evidence type="ECO:0000256" key="4">
    <source>
        <dbReference type="ARBA" id="ARBA00023136"/>
    </source>
</evidence>
<dbReference type="SUPFAM" id="SSF74653">
    <property type="entry name" value="TolA/TonB C-terminal domain"/>
    <property type="match status" value="1"/>
</dbReference>
<dbReference type="NCBIfam" id="TIGR01352">
    <property type="entry name" value="tonB_Cterm"/>
    <property type="match status" value="1"/>
</dbReference>
<keyword evidence="7" id="KW-1185">Reference proteome</keyword>
<reference evidence="6" key="1">
    <citation type="submission" date="2021-02" db="EMBL/GenBank/DDBJ databases">
        <title>Fulvivirga sp. S481 isolated from sea water.</title>
        <authorList>
            <person name="Bae S.S."/>
            <person name="Baek K."/>
        </authorList>
    </citation>
    <scope>NUCLEOTIDE SEQUENCE</scope>
    <source>
        <strain evidence="6">S481</strain>
    </source>
</reference>
<dbReference type="InterPro" id="IPR037682">
    <property type="entry name" value="TonB_C"/>
</dbReference>
<gene>
    <name evidence="6" type="ORF">JR347_05570</name>
</gene>
<dbReference type="GO" id="GO:0016020">
    <property type="term" value="C:membrane"/>
    <property type="evidence" value="ECO:0007669"/>
    <property type="project" value="UniProtKB-SubCell"/>
</dbReference>
<evidence type="ECO:0000256" key="3">
    <source>
        <dbReference type="ARBA" id="ARBA00022989"/>
    </source>
</evidence>
<evidence type="ECO:0000259" key="5">
    <source>
        <dbReference type="Pfam" id="PF03544"/>
    </source>
</evidence>
<proteinExistence type="predicted"/>
<dbReference type="RefSeq" id="WP_205723063.1">
    <property type="nucleotide sequence ID" value="NZ_CP070608.1"/>
</dbReference>
<dbReference type="Pfam" id="PF03544">
    <property type="entry name" value="TonB_C"/>
    <property type="match status" value="1"/>
</dbReference>
<evidence type="ECO:0000256" key="2">
    <source>
        <dbReference type="ARBA" id="ARBA00022692"/>
    </source>
</evidence>
<keyword evidence="3" id="KW-1133">Transmembrane helix</keyword>
<dbReference type="Proteomes" id="UP000662783">
    <property type="component" value="Chromosome"/>
</dbReference>
<comment type="subcellular location">
    <subcellularLocation>
        <location evidence="1">Membrane</location>
        <topology evidence="1">Single-pass membrane protein</topology>
    </subcellularLocation>
</comment>
<protein>
    <submittedName>
        <fullName evidence="6">Energy transducer TonB</fullName>
    </submittedName>
</protein>
<sequence length="223" mass="25275">MSVKKNINLEFSCPENLNSMEPTMDGFNCNKCSKELIDFRNKSDEEIQRIISKSLNPICGVFKRSQLSHRFLKYAAATFIATATSININAQTKELDSLELEYAIDSLIQTEFEDNDIPFLGIIVETQAEPIGGYPKFFEAISKAVKYPAELKEKGRVFIQFTVDTLGQMDEFKIVRGYNELADQATLNALKNLNFPFSPAEQRGKPVRTRLVIPVTFDPKTEE</sequence>
<feature type="domain" description="TonB C-terminal" evidence="5">
    <location>
        <begin position="147"/>
        <end position="218"/>
    </location>
</feature>
<dbReference type="AlphaFoldDB" id="A0A974WHC0"/>
<organism evidence="6 7">
    <name type="scientific">Fulvivirga lutea</name>
    <dbReference type="NCBI Taxonomy" id="2810512"/>
    <lineage>
        <taxon>Bacteria</taxon>
        <taxon>Pseudomonadati</taxon>
        <taxon>Bacteroidota</taxon>
        <taxon>Cytophagia</taxon>
        <taxon>Cytophagales</taxon>
        <taxon>Fulvivirgaceae</taxon>
        <taxon>Fulvivirga</taxon>
    </lineage>
</organism>
<evidence type="ECO:0000256" key="1">
    <source>
        <dbReference type="ARBA" id="ARBA00004167"/>
    </source>
</evidence>
<dbReference type="Gene3D" id="3.30.1150.10">
    <property type="match status" value="1"/>
</dbReference>
<dbReference type="GO" id="GO:0055085">
    <property type="term" value="P:transmembrane transport"/>
    <property type="evidence" value="ECO:0007669"/>
    <property type="project" value="InterPro"/>
</dbReference>
<name>A0A974WHC0_9BACT</name>
<dbReference type="EMBL" id="CP070608">
    <property type="protein sequence ID" value="QSE98549.1"/>
    <property type="molecule type" value="Genomic_DNA"/>
</dbReference>
<accession>A0A974WHC0</accession>
<keyword evidence="2" id="KW-0812">Transmembrane</keyword>
<evidence type="ECO:0000313" key="7">
    <source>
        <dbReference type="Proteomes" id="UP000662783"/>
    </source>
</evidence>
<dbReference type="InterPro" id="IPR006260">
    <property type="entry name" value="TonB/TolA_C"/>
</dbReference>
<evidence type="ECO:0000313" key="6">
    <source>
        <dbReference type="EMBL" id="QSE98549.1"/>
    </source>
</evidence>
<dbReference type="KEGG" id="fuv:JR347_05570"/>